<dbReference type="AlphaFoldDB" id="T1K8R0"/>
<protein>
    <recommendedName>
        <fullName evidence="1">F-box domain-containing protein</fullName>
    </recommendedName>
</protein>
<reference evidence="2" key="2">
    <citation type="submission" date="2015-06" db="UniProtKB">
        <authorList>
            <consortium name="EnsemblMetazoa"/>
        </authorList>
    </citation>
    <scope>IDENTIFICATION</scope>
</reference>
<dbReference type="Proteomes" id="UP000015104">
    <property type="component" value="Unassembled WGS sequence"/>
</dbReference>
<organism evidence="2 3">
    <name type="scientific">Tetranychus urticae</name>
    <name type="common">Two-spotted spider mite</name>
    <dbReference type="NCBI Taxonomy" id="32264"/>
    <lineage>
        <taxon>Eukaryota</taxon>
        <taxon>Metazoa</taxon>
        <taxon>Ecdysozoa</taxon>
        <taxon>Arthropoda</taxon>
        <taxon>Chelicerata</taxon>
        <taxon>Arachnida</taxon>
        <taxon>Acari</taxon>
        <taxon>Acariformes</taxon>
        <taxon>Trombidiformes</taxon>
        <taxon>Prostigmata</taxon>
        <taxon>Eleutherengona</taxon>
        <taxon>Raphignathae</taxon>
        <taxon>Tetranychoidea</taxon>
        <taxon>Tetranychidae</taxon>
        <taxon>Tetranychus</taxon>
    </lineage>
</organism>
<dbReference type="InterPro" id="IPR001810">
    <property type="entry name" value="F-box_dom"/>
</dbReference>
<name>T1K8R0_TETUR</name>
<sequence length="394" mass="46502">MLINELPDDFLMAIFEYVNDLDDLINCYKVCTKWSYSIVERTKKAKYLLEDPYQAASSDHCSEDDSDYFDSYHYPWDCVYYQGEDEIDVTCLNTLFPNLIILEFTYRFENKMKRSDVVSFIRNHGSLKGIIDKNGDPVAEYCDNLEMVCGFSDELSKIQNASRIKQLYTGNDSLEDVKRYAHDFPNLELLRTSIIMEGKYNELRVPVFENLKILVLCSGPKKGIFYGFHFMDSCPNLQSAHITMEPNRFFVDETVKHESLQDLVIHFNGDERVKWKHLKRLLMKYPNLKHLRLRKPRNRKDEHIKKLVQISPNLVLLNVENWPTITKGGFIIDEDYCKRSSKPYYIERACNEIESDWPKLSTTSERISRGFDFMKHCFLKDYFDLPNFLVPIDY</sequence>
<accession>T1K8R0</accession>
<dbReference type="Gene3D" id="3.80.10.10">
    <property type="entry name" value="Ribonuclease Inhibitor"/>
    <property type="match status" value="1"/>
</dbReference>
<evidence type="ECO:0000313" key="3">
    <source>
        <dbReference type="Proteomes" id="UP000015104"/>
    </source>
</evidence>
<dbReference type="Gene3D" id="1.20.1280.50">
    <property type="match status" value="1"/>
</dbReference>
<dbReference type="HOGENOM" id="CLU_029073_0_0_1"/>
<proteinExistence type="predicted"/>
<evidence type="ECO:0000313" key="2">
    <source>
        <dbReference type="EnsemblMetazoa" id="tetur07g02240.1"/>
    </source>
</evidence>
<feature type="domain" description="F-box" evidence="1">
    <location>
        <begin position="1"/>
        <end position="48"/>
    </location>
</feature>
<reference evidence="3" key="1">
    <citation type="submission" date="2011-08" db="EMBL/GenBank/DDBJ databases">
        <authorList>
            <person name="Rombauts S."/>
        </authorList>
    </citation>
    <scope>NUCLEOTIDE SEQUENCE</scope>
    <source>
        <strain evidence="3">London</strain>
    </source>
</reference>
<keyword evidence="3" id="KW-1185">Reference proteome</keyword>
<gene>
    <name evidence="2" type="primary">107361806</name>
</gene>
<evidence type="ECO:0000259" key="1">
    <source>
        <dbReference type="PROSITE" id="PS50181"/>
    </source>
</evidence>
<dbReference type="SUPFAM" id="SSF81383">
    <property type="entry name" value="F-box domain"/>
    <property type="match status" value="1"/>
</dbReference>
<dbReference type="InterPro" id="IPR036047">
    <property type="entry name" value="F-box-like_dom_sf"/>
</dbReference>
<dbReference type="EMBL" id="CAEY01001880">
    <property type="status" value="NOT_ANNOTATED_CDS"/>
    <property type="molecule type" value="Genomic_DNA"/>
</dbReference>
<dbReference type="EnsemblMetazoa" id="tetur07g02240.1">
    <property type="protein sequence ID" value="tetur07g02240.1"/>
    <property type="gene ID" value="tetur07g02240"/>
</dbReference>
<dbReference type="SUPFAM" id="SSF52047">
    <property type="entry name" value="RNI-like"/>
    <property type="match status" value="1"/>
</dbReference>
<dbReference type="InterPro" id="IPR032675">
    <property type="entry name" value="LRR_dom_sf"/>
</dbReference>
<dbReference type="Pfam" id="PF12937">
    <property type="entry name" value="F-box-like"/>
    <property type="match status" value="1"/>
</dbReference>
<dbReference type="PROSITE" id="PS50181">
    <property type="entry name" value="FBOX"/>
    <property type="match status" value="1"/>
</dbReference>